<dbReference type="AlphaFoldDB" id="G8TWC4"/>
<name>G8TWC4_SULAD</name>
<dbReference type="Proteomes" id="UP000005439">
    <property type="component" value="Chromosome"/>
</dbReference>
<gene>
    <name evidence="1" type="ordered locus">Sulac_0195</name>
</gene>
<evidence type="ECO:0000313" key="2">
    <source>
        <dbReference type="Proteomes" id="UP000005439"/>
    </source>
</evidence>
<proteinExistence type="predicted"/>
<dbReference type="HOGENOM" id="CLU_3222939_0_0_9"/>
<evidence type="ECO:0000313" key="1">
    <source>
        <dbReference type="EMBL" id="AEW03767.1"/>
    </source>
</evidence>
<dbReference type="KEGG" id="sap:Sulac_0195"/>
<dbReference type="EMBL" id="CP003179">
    <property type="protein sequence ID" value="AEW03767.1"/>
    <property type="molecule type" value="Genomic_DNA"/>
</dbReference>
<organism evidence="1 2">
    <name type="scientific">Sulfobacillus acidophilus (strain ATCC 700253 / DSM 10332 / NAL)</name>
    <dbReference type="NCBI Taxonomy" id="679936"/>
    <lineage>
        <taxon>Bacteria</taxon>
        <taxon>Bacillati</taxon>
        <taxon>Bacillota</taxon>
        <taxon>Clostridia</taxon>
        <taxon>Eubacteriales</taxon>
        <taxon>Clostridiales Family XVII. Incertae Sedis</taxon>
        <taxon>Sulfobacillus</taxon>
    </lineage>
</organism>
<sequence length="44" mass="5186">MLTDTGHPTPMRRILDQNGRRVFWQVPETRRLFCRLAGLAISKF</sequence>
<dbReference type="PATRIC" id="fig|679936.5.peg.199"/>
<protein>
    <submittedName>
        <fullName evidence="1">Uncharacterized protein</fullName>
    </submittedName>
</protein>
<dbReference type="STRING" id="679936.Sulac_0195"/>
<reference evidence="2" key="1">
    <citation type="submission" date="2011-12" db="EMBL/GenBank/DDBJ databases">
        <title>The complete genome of chromosome of Sulfobacillus acidophilus DSM 10332.</title>
        <authorList>
            <person name="Lucas S."/>
            <person name="Han J."/>
            <person name="Lapidus A."/>
            <person name="Bruce D."/>
            <person name="Goodwin L."/>
            <person name="Pitluck S."/>
            <person name="Peters L."/>
            <person name="Kyrpides N."/>
            <person name="Mavromatis K."/>
            <person name="Ivanova N."/>
            <person name="Mikhailova N."/>
            <person name="Chertkov O."/>
            <person name="Saunders E."/>
            <person name="Detter J.C."/>
            <person name="Tapia R."/>
            <person name="Han C."/>
            <person name="Land M."/>
            <person name="Hauser L."/>
            <person name="Markowitz V."/>
            <person name="Cheng J.-F."/>
            <person name="Hugenholtz P."/>
            <person name="Woyke T."/>
            <person name="Wu D."/>
            <person name="Pukall R."/>
            <person name="Gehrich-Schroeter G."/>
            <person name="Schneider S."/>
            <person name="Klenk H.-P."/>
            <person name="Eisen J.A."/>
        </authorList>
    </citation>
    <scope>NUCLEOTIDE SEQUENCE [LARGE SCALE GENOMIC DNA]</scope>
    <source>
        <strain evidence="2">ATCC 700253 / DSM 10332 / NAL</strain>
    </source>
</reference>
<reference evidence="1 2" key="2">
    <citation type="journal article" date="2012" name="Stand. Genomic Sci.">
        <title>Complete genome sequence of the moderately thermophilic mineral-sulfide-oxidizing firmicute Sulfobacillus acidophilus type strain (NAL(T)).</title>
        <authorList>
            <person name="Anderson I."/>
            <person name="Chertkov O."/>
            <person name="Chen A."/>
            <person name="Saunders E."/>
            <person name="Lapidus A."/>
            <person name="Nolan M."/>
            <person name="Lucas S."/>
            <person name="Hammon N."/>
            <person name="Deshpande S."/>
            <person name="Cheng J.F."/>
            <person name="Han C."/>
            <person name="Tapia R."/>
            <person name="Goodwin L.A."/>
            <person name="Pitluck S."/>
            <person name="Liolios K."/>
            <person name="Pagani I."/>
            <person name="Ivanova N."/>
            <person name="Mikhailova N."/>
            <person name="Pati A."/>
            <person name="Palaniappan K."/>
            <person name="Land M."/>
            <person name="Pan C."/>
            <person name="Rohde M."/>
            <person name="Pukall R."/>
            <person name="Goker M."/>
            <person name="Detter J.C."/>
            <person name="Woyke T."/>
            <person name="Bristow J."/>
            <person name="Eisen J.A."/>
            <person name="Markowitz V."/>
            <person name="Hugenholtz P."/>
            <person name="Kyrpides N.C."/>
            <person name="Klenk H.P."/>
            <person name="Mavromatis K."/>
        </authorList>
    </citation>
    <scope>NUCLEOTIDE SEQUENCE [LARGE SCALE GENOMIC DNA]</scope>
    <source>
        <strain evidence="2">ATCC 700253 / DSM 10332 / NAL</strain>
    </source>
</reference>
<accession>G8TWC4</accession>
<keyword evidence="2" id="KW-1185">Reference proteome</keyword>